<dbReference type="Proteomes" id="UP000324965">
    <property type="component" value="Unassembled WGS sequence"/>
</dbReference>
<dbReference type="AlphaFoldDB" id="A0A5B0APR5"/>
<protein>
    <submittedName>
        <fullName evidence="4">Cytochrome P450</fullName>
    </submittedName>
</protein>
<organism evidence="4 5">
    <name type="scientific">Streptomyces apricus</name>
    <dbReference type="NCBI Taxonomy" id="1828112"/>
    <lineage>
        <taxon>Bacteria</taxon>
        <taxon>Bacillati</taxon>
        <taxon>Actinomycetota</taxon>
        <taxon>Actinomycetes</taxon>
        <taxon>Kitasatosporales</taxon>
        <taxon>Streptomycetaceae</taxon>
        <taxon>Streptomyces</taxon>
    </lineage>
</organism>
<dbReference type="PROSITE" id="PS00086">
    <property type="entry name" value="CYTOCHROME_P450"/>
    <property type="match status" value="1"/>
</dbReference>
<dbReference type="GO" id="GO:0005506">
    <property type="term" value="F:iron ion binding"/>
    <property type="evidence" value="ECO:0007669"/>
    <property type="project" value="InterPro"/>
</dbReference>
<dbReference type="OrthoDB" id="4302140at2"/>
<feature type="region of interest" description="Disordered" evidence="3">
    <location>
        <begin position="83"/>
        <end position="112"/>
    </location>
</feature>
<dbReference type="GO" id="GO:0036199">
    <property type="term" value="F:cholest-4-en-3-one 26-monooxygenase activity"/>
    <property type="evidence" value="ECO:0007669"/>
    <property type="project" value="TreeGrafter"/>
</dbReference>
<dbReference type="GO" id="GO:0020037">
    <property type="term" value="F:heme binding"/>
    <property type="evidence" value="ECO:0007669"/>
    <property type="project" value="InterPro"/>
</dbReference>
<dbReference type="GO" id="GO:0008395">
    <property type="term" value="F:steroid hydroxylase activity"/>
    <property type="evidence" value="ECO:0007669"/>
    <property type="project" value="TreeGrafter"/>
</dbReference>
<comment type="similarity">
    <text evidence="1 2">Belongs to the cytochrome P450 family.</text>
</comment>
<dbReference type="GO" id="GO:0006707">
    <property type="term" value="P:cholesterol catabolic process"/>
    <property type="evidence" value="ECO:0007669"/>
    <property type="project" value="TreeGrafter"/>
</dbReference>
<comment type="caution">
    <text evidence="4">The sequence shown here is derived from an EMBL/GenBank/DDBJ whole genome shotgun (WGS) entry which is preliminary data.</text>
</comment>
<dbReference type="InterPro" id="IPR002397">
    <property type="entry name" value="Cyt_P450_B"/>
</dbReference>
<keyword evidence="2" id="KW-0503">Monooxygenase</keyword>
<dbReference type="Pfam" id="PF00067">
    <property type="entry name" value="p450"/>
    <property type="match status" value="1"/>
</dbReference>
<evidence type="ECO:0000256" key="3">
    <source>
        <dbReference type="SAM" id="MobiDB-lite"/>
    </source>
</evidence>
<evidence type="ECO:0000313" key="5">
    <source>
        <dbReference type="Proteomes" id="UP000324965"/>
    </source>
</evidence>
<keyword evidence="2" id="KW-0408">Iron</keyword>
<name>A0A5B0APR5_9ACTN</name>
<sequence length="429" mass="47680">MAAVAQKGAAIVGSLTTPPSDRRATVSLFSRLRTAEGQADPFPLYAELRSRGGVSPAPWGGFLVTSFDTCDRILRSSDWLEPDKSWRDRQGPRTRWHAPSSREIASTMPALNPPEHTRVRRAAGGFDRTAIQRMGRTVGELTDGLLDSLTARLRDGEAETDFAALVSEELPIATIGAWLSLPSADWPRLRELTHEQVFTQELLPSASQLARSDVAMAELRSYFMELIRDRRAHPGDDPVSRWISTWDAMEPDRDSADEAVYFLVLFVLLAALETTSTLLSTMTLLLLEEPGHWDLLTARPDLVPAFVEETLRYDPPTHVISRVAARDCTVDGVEVRADEMVHLMVGAAHRDPAKHHDPERFDPRRAASQHLAFSGGIHYCLGAPLARLEAHTLLRQLVARLPRLTLARRPPRAPRVAFRRLLSLDVALA</sequence>
<dbReference type="Gene3D" id="1.10.630.10">
    <property type="entry name" value="Cytochrome P450"/>
    <property type="match status" value="1"/>
</dbReference>
<dbReference type="PRINTS" id="PR00385">
    <property type="entry name" value="P450"/>
</dbReference>
<dbReference type="EMBL" id="VDFC01000046">
    <property type="protein sequence ID" value="KAA0931998.1"/>
    <property type="molecule type" value="Genomic_DNA"/>
</dbReference>
<keyword evidence="5" id="KW-1185">Reference proteome</keyword>
<keyword evidence="2" id="KW-0479">Metal-binding</keyword>
<reference evidence="4 5" key="1">
    <citation type="submission" date="2019-05" db="EMBL/GenBank/DDBJ databases">
        <authorList>
            <person name="Hariharan J."/>
            <person name="Choudoir M.J."/>
            <person name="Diebold P."/>
            <person name="Panke-Buisse K."/>
            <person name="Buckley D.H."/>
        </authorList>
    </citation>
    <scope>NUCLEOTIDE SEQUENCE [LARGE SCALE GENOMIC DNA]</scope>
    <source>
        <strain evidence="4 5">SUN51</strain>
    </source>
</reference>
<gene>
    <name evidence="4" type="ORF">FGF04_24465</name>
</gene>
<evidence type="ECO:0000313" key="4">
    <source>
        <dbReference type="EMBL" id="KAA0931998.1"/>
    </source>
</evidence>
<dbReference type="PANTHER" id="PTHR46696">
    <property type="entry name" value="P450, PUTATIVE (EUROFUNG)-RELATED"/>
    <property type="match status" value="1"/>
</dbReference>
<dbReference type="PANTHER" id="PTHR46696:SF4">
    <property type="entry name" value="BIOTIN BIOSYNTHESIS CYTOCHROME P450"/>
    <property type="match status" value="1"/>
</dbReference>
<evidence type="ECO:0000256" key="2">
    <source>
        <dbReference type="RuleBase" id="RU000461"/>
    </source>
</evidence>
<accession>A0A5B0APR5</accession>
<dbReference type="InterPro" id="IPR017972">
    <property type="entry name" value="Cyt_P450_CS"/>
</dbReference>
<keyword evidence="2" id="KW-0349">Heme</keyword>
<keyword evidence="2" id="KW-0560">Oxidoreductase</keyword>
<dbReference type="InterPro" id="IPR036396">
    <property type="entry name" value="Cyt_P450_sf"/>
</dbReference>
<dbReference type="PRINTS" id="PR00359">
    <property type="entry name" value="BP450"/>
</dbReference>
<dbReference type="SUPFAM" id="SSF48264">
    <property type="entry name" value="Cytochrome P450"/>
    <property type="match status" value="1"/>
</dbReference>
<evidence type="ECO:0000256" key="1">
    <source>
        <dbReference type="ARBA" id="ARBA00010617"/>
    </source>
</evidence>
<dbReference type="InterPro" id="IPR001128">
    <property type="entry name" value="Cyt_P450"/>
</dbReference>
<proteinExistence type="inferred from homology"/>